<name>A0A0F7FGM7_PAEDU</name>
<feature type="region of interest" description="Disordered" evidence="4">
    <location>
        <begin position="404"/>
        <end position="424"/>
    </location>
</feature>
<protein>
    <submittedName>
        <fullName evidence="7">Alpha-amylase</fullName>
    </submittedName>
</protein>
<dbReference type="CDD" id="cd11316">
    <property type="entry name" value="AmyAc_bac2_AmyA"/>
    <property type="match status" value="1"/>
</dbReference>
<dbReference type="InterPro" id="IPR017853">
    <property type="entry name" value="GH"/>
</dbReference>
<dbReference type="Gene3D" id="3.90.400.10">
    <property type="entry name" value="Oligo-1,6-glucosidase, Domain 2"/>
    <property type="match status" value="1"/>
</dbReference>
<feature type="signal peptide" evidence="5">
    <location>
        <begin position="1"/>
        <end position="37"/>
    </location>
</feature>
<dbReference type="Pfam" id="PF00128">
    <property type="entry name" value="Alpha-amylase"/>
    <property type="match status" value="1"/>
</dbReference>
<comment type="similarity">
    <text evidence="1">Belongs to the glycosyl hydrolase 13 family.</text>
</comment>
<dbReference type="EMBL" id="CP011114">
    <property type="protein sequence ID" value="AKG37972.1"/>
    <property type="molecule type" value="Genomic_DNA"/>
</dbReference>
<feature type="chain" id="PRO_5002515549" evidence="5">
    <location>
        <begin position="38"/>
        <end position="536"/>
    </location>
</feature>
<keyword evidence="3" id="KW-0326">Glycosidase</keyword>
<organism evidence="7 8">
    <name type="scientific">Paenibacillus durus ATCC 35681</name>
    <dbReference type="NCBI Taxonomy" id="1333534"/>
    <lineage>
        <taxon>Bacteria</taxon>
        <taxon>Bacillati</taxon>
        <taxon>Bacillota</taxon>
        <taxon>Bacilli</taxon>
        <taxon>Bacillales</taxon>
        <taxon>Paenibacillaceae</taxon>
        <taxon>Paenibacillus</taxon>
    </lineage>
</organism>
<feature type="domain" description="Glycosyl hydrolase family 13 catalytic" evidence="6">
    <location>
        <begin position="52"/>
        <end position="448"/>
    </location>
</feature>
<gene>
    <name evidence="7" type="ORF">VK70_24795</name>
</gene>
<evidence type="ECO:0000259" key="6">
    <source>
        <dbReference type="SMART" id="SM00642"/>
    </source>
</evidence>
<dbReference type="Proteomes" id="UP000034189">
    <property type="component" value="Chromosome"/>
</dbReference>
<dbReference type="GO" id="GO:0009313">
    <property type="term" value="P:oligosaccharide catabolic process"/>
    <property type="evidence" value="ECO:0007669"/>
    <property type="project" value="TreeGrafter"/>
</dbReference>
<evidence type="ECO:0000256" key="3">
    <source>
        <dbReference type="ARBA" id="ARBA00023295"/>
    </source>
</evidence>
<evidence type="ECO:0000256" key="2">
    <source>
        <dbReference type="ARBA" id="ARBA00022801"/>
    </source>
</evidence>
<reference evidence="7 8" key="1">
    <citation type="submission" date="2015-03" db="EMBL/GenBank/DDBJ databases">
        <authorList>
            <person name="Abdul Halim M."/>
        </authorList>
    </citation>
    <scope>NUCLEOTIDE SEQUENCE [LARGE SCALE GENOMIC DNA]</scope>
    <source>
        <strain evidence="7 8">ATCC 35681</strain>
    </source>
</reference>
<dbReference type="GO" id="GO:0004556">
    <property type="term" value="F:alpha-amylase activity"/>
    <property type="evidence" value="ECO:0007669"/>
    <property type="project" value="TreeGrafter"/>
</dbReference>
<dbReference type="SUPFAM" id="SSF51445">
    <property type="entry name" value="(Trans)glycosidases"/>
    <property type="match status" value="1"/>
</dbReference>
<dbReference type="InterPro" id="IPR056300">
    <property type="entry name" value="SusG-like_C"/>
</dbReference>
<evidence type="ECO:0000313" key="8">
    <source>
        <dbReference type="Proteomes" id="UP000034189"/>
    </source>
</evidence>
<keyword evidence="5" id="KW-0732">Signal</keyword>
<evidence type="ECO:0000313" key="7">
    <source>
        <dbReference type="EMBL" id="AKG37972.1"/>
    </source>
</evidence>
<dbReference type="AlphaFoldDB" id="A0A0F7FGM7"/>
<dbReference type="Gene3D" id="3.20.20.80">
    <property type="entry name" value="Glycosidases"/>
    <property type="match status" value="1"/>
</dbReference>
<dbReference type="Pfam" id="PF23915">
    <property type="entry name" value="SusG_C"/>
    <property type="match status" value="1"/>
</dbReference>
<evidence type="ECO:0000256" key="1">
    <source>
        <dbReference type="ARBA" id="ARBA00008061"/>
    </source>
</evidence>
<accession>A0A0F7FGM7</accession>
<dbReference type="OrthoDB" id="9805159at2"/>
<dbReference type="Gene3D" id="2.60.40.1180">
    <property type="entry name" value="Golgi alpha-mannosidase II"/>
    <property type="match status" value="1"/>
</dbReference>
<keyword evidence="2" id="KW-0378">Hydrolase</keyword>
<dbReference type="PANTHER" id="PTHR10357">
    <property type="entry name" value="ALPHA-AMYLASE FAMILY MEMBER"/>
    <property type="match status" value="1"/>
</dbReference>
<dbReference type="SMART" id="SM00642">
    <property type="entry name" value="Aamy"/>
    <property type="match status" value="1"/>
</dbReference>
<dbReference type="SUPFAM" id="SSF51011">
    <property type="entry name" value="Glycosyl hydrolase domain"/>
    <property type="match status" value="1"/>
</dbReference>
<dbReference type="InterPro" id="IPR013780">
    <property type="entry name" value="Glyco_hydro_b"/>
</dbReference>
<evidence type="ECO:0000256" key="4">
    <source>
        <dbReference type="SAM" id="MobiDB-lite"/>
    </source>
</evidence>
<dbReference type="HOGENOM" id="CLU_006462_2_4_9"/>
<dbReference type="InterPro" id="IPR006047">
    <property type="entry name" value="GH13_cat_dom"/>
</dbReference>
<sequence length="536" mass="60586">MHNPIIFKEERFQTMKKMTSMALTLPLLFSFASGALAKPQIQNDSNLGVYYEIYVNSFSDSNNDGKGDLNGILQKLDYLNDGNPHTKKDLGVDSLWLMPIGPSPSYHKYDTTDFYSVDPAYGSMEDFRSLTQEAHKRGMKVTIDLALNHTSNKHPWFLEAAKDKNSPYRDYYIWADENTDLNEKGPWGQQLWHESYPGSGDYYYALFIDFMPDLNFDNPKVREEMINVGKHWLNQGADGFRLDAAMHIYSKPDEADKNVAWWDEFKRGLAEVKPDVYLVGEVWDRPYKIAPYYKALDSSFNFDVSSKILDAVQNGSDNGLASFASNTLDLYSSYASNPIDAPFLTNHDQVRTMSLLNGDVNKAKTAASILLTLPGNPFIYYGEEIGMLGEKPDENIREPFRWYPGSGEGQTNWEPSRDNSGPDAVSVEAQAKDKESLLSHYKELIRIRHESPALMKGDIREMPTGDSRIIGYTRTFEDDSVLVLHNLSGDTVTIELSGEQWQGRKLDFATSNSVKVKKSGDQLEITIPGYTTCGLK</sequence>
<dbReference type="PANTHER" id="PTHR10357:SF179">
    <property type="entry name" value="NEUTRAL AND BASIC AMINO ACID TRANSPORT PROTEIN RBAT"/>
    <property type="match status" value="1"/>
</dbReference>
<dbReference type="PATRIC" id="fig|1333534.5.peg.5423"/>
<evidence type="ECO:0000256" key="5">
    <source>
        <dbReference type="SAM" id="SignalP"/>
    </source>
</evidence>
<proteinExistence type="inferred from homology"/>
<reference evidence="7 8" key="2">
    <citation type="journal article" date="2016" name="Genome Announc.">
        <title>Genome Sequence of a Gram-Positive Diazotroph, Paenibacillus durus Type Strain ATCC 35681.</title>
        <authorList>
            <person name="Halim M.A."/>
            <person name="Rahman A.Y."/>
            <person name="Sim K.S."/>
            <person name="Yam H.C."/>
            <person name="Rahim A.A."/>
            <person name="Ghazali A.H."/>
            <person name="Najimudin N."/>
        </authorList>
    </citation>
    <scope>NUCLEOTIDE SEQUENCE [LARGE SCALE GENOMIC DNA]</scope>
    <source>
        <strain evidence="7 8">ATCC 35681</strain>
    </source>
</reference>
<dbReference type="InterPro" id="IPR045857">
    <property type="entry name" value="O16G_dom_2"/>
</dbReference>